<evidence type="ECO:0000256" key="3">
    <source>
        <dbReference type="ARBA" id="ARBA00022741"/>
    </source>
</evidence>
<keyword evidence="4 6" id="KW-0342">GTP-binding</keyword>
<feature type="region of interest" description="G1" evidence="6">
    <location>
        <begin position="59"/>
        <end position="66"/>
    </location>
</feature>
<dbReference type="PANTHER" id="PTHR42698:SF1">
    <property type="entry name" value="GTPASE ERA, MITOCHONDRIAL"/>
    <property type="match status" value="1"/>
</dbReference>
<proteinExistence type="inferred from homology"/>
<dbReference type="EMBL" id="KQ434936">
    <property type="protein sequence ID" value="KZC11893.1"/>
    <property type="molecule type" value="Genomic_DNA"/>
</dbReference>
<dbReference type="GO" id="GO:0043024">
    <property type="term" value="F:ribosomal small subunit binding"/>
    <property type="evidence" value="ECO:0007669"/>
    <property type="project" value="TreeGrafter"/>
</dbReference>
<dbReference type="GO" id="GO:0019843">
    <property type="term" value="F:rRNA binding"/>
    <property type="evidence" value="ECO:0007669"/>
    <property type="project" value="TreeGrafter"/>
</dbReference>
<feature type="region of interest" description="G2" evidence="6">
    <location>
        <begin position="85"/>
        <end position="89"/>
    </location>
</feature>
<dbReference type="InterPro" id="IPR005225">
    <property type="entry name" value="Small_GTP-bd"/>
</dbReference>
<dbReference type="SUPFAM" id="SSF52540">
    <property type="entry name" value="P-loop containing nucleoside triphosphate hydrolases"/>
    <property type="match status" value="1"/>
</dbReference>
<dbReference type="Gene3D" id="3.40.50.300">
    <property type="entry name" value="P-loop containing nucleotide triphosphate hydrolases"/>
    <property type="match status" value="1"/>
</dbReference>
<sequence length="343" mass="39197">MLITIGRCALRIEKQLYKRCYFSSTVLNTQNNDDFILQCDDNVTLRREDPKFLKVAILGLPNVGKSTLVNTLVRRNICPTSLKVHTTQHKAEAVYLEGDTQIVFVDTPGLVTNHELKKYKLMASYKQDPEVSASEADIIGVVQDVTNVYTRYKISDFVIDYLKQKKEDTPLLLILNKVDKLKQKQVLLELINKLTSNADYPKFDDIFMVSALSGDGVNDLRTYLCDCAKAKDWQYDQNLCTDQSIDTIVVETVRAKLLDLLQDEVPYNIQIRLEHLDIGEDGTMNILVSLNCDKRRYQGILLRKDGQMVKLVSQLTEKELQHAFRTNVVIRLSVICAKEKSDK</sequence>
<accession>A0A154PJB0</accession>
<evidence type="ECO:0000313" key="9">
    <source>
        <dbReference type="Proteomes" id="UP000076502"/>
    </source>
</evidence>
<dbReference type="AlphaFoldDB" id="A0A154PJB0"/>
<dbReference type="InterPro" id="IPR027417">
    <property type="entry name" value="P-loop_NTPase"/>
</dbReference>
<dbReference type="InterPro" id="IPR030388">
    <property type="entry name" value="G_ERA_dom"/>
</dbReference>
<dbReference type="InterPro" id="IPR005662">
    <property type="entry name" value="GTPase_Era-like"/>
</dbReference>
<feature type="region of interest" description="G3" evidence="6">
    <location>
        <begin position="106"/>
        <end position="109"/>
    </location>
</feature>
<dbReference type="OMA" id="WAEVDVI"/>
<dbReference type="OrthoDB" id="8954335at2759"/>
<evidence type="ECO:0000256" key="2">
    <source>
        <dbReference type="ARBA" id="ARBA00019149"/>
    </source>
</evidence>
<dbReference type="SUPFAM" id="SSF54814">
    <property type="entry name" value="Prokaryotic type KH domain (KH-domain type II)"/>
    <property type="match status" value="1"/>
</dbReference>
<evidence type="ECO:0000259" key="7">
    <source>
        <dbReference type="PROSITE" id="PS51713"/>
    </source>
</evidence>
<feature type="domain" description="Era-type G" evidence="7">
    <location>
        <begin position="51"/>
        <end position="233"/>
    </location>
</feature>
<dbReference type="NCBIfam" id="TIGR00436">
    <property type="entry name" value="era"/>
    <property type="match status" value="1"/>
</dbReference>
<keyword evidence="9" id="KW-1185">Reference proteome</keyword>
<dbReference type="InterPro" id="IPR015946">
    <property type="entry name" value="KH_dom-like_a/b"/>
</dbReference>
<dbReference type="FunFam" id="3.40.50.300:FF:002220">
    <property type="entry name" value="GTPase Era, mitochondrial"/>
    <property type="match status" value="1"/>
</dbReference>
<dbReference type="Proteomes" id="UP000076502">
    <property type="component" value="Unassembled WGS sequence"/>
</dbReference>
<dbReference type="PROSITE" id="PS51713">
    <property type="entry name" value="G_ERA"/>
    <property type="match status" value="1"/>
</dbReference>
<evidence type="ECO:0000313" key="8">
    <source>
        <dbReference type="EMBL" id="KZC11893.1"/>
    </source>
</evidence>
<feature type="region of interest" description="G5" evidence="6">
    <location>
        <begin position="209"/>
        <end position="211"/>
    </location>
</feature>
<protein>
    <recommendedName>
        <fullName evidence="2">GTPase Era, mitochondrial</fullName>
    </recommendedName>
    <alternativeName>
        <fullName evidence="5">ERA-like protein 1</fullName>
    </alternativeName>
</protein>
<reference evidence="8 9" key="1">
    <citation type="submission" date="2015-07" db="EMBL/GenBank/DDBJ databases">
        <title>The genome of Dufourea novaeangliae.</title>
        <authorList>
            <person name="Pan H."/>
            <person name="Kapheim K."/>
        </authorList>
    </citation>
    <scope>NUCLEOTIDE SEQUENCE [LARGE SCALE GENOMIC DNA]</scope>
    <source>
        <strain evidence="8">0120121106</strain>
        <tissue evidence="8">Whole body</tissue>
    </source>
</reference>
<dbReference type="PRINTS" id="PR00326">
    <property type="entry name" value="GTP1OBG"/>
</dbReference>
<dbReference type="Pfam" id="PF01926">
    <property type="entry name" value="MMR_HSR1"/>
    <property type="match status" value="1"/>
</dbReference>
<evidence type="ECO:0000256" key="5">
    <source>
        <dbReference type="ARBA" id="ARBA00030975"/>
    </source>
</evidence>
<gene>
    <name evidence="8" type="ORF">WN55_03397</name>
</gene>
<dbReference type="CDD" id="cd04163">
    <property type="entry name" value="Era"/>
    <property type="match status" value="1"/>
</dbReference>
<dbReference type="GO" id="GO:0005525">
    <property type="term" value="F:GTP binding"/>
    <property type="evidence" value="ECO:0007669"/>
    <property type="project" value="UniProtKB-UniRule"/>
</dbReference>
<dbReference type="GO" id="GO:0000028">
    <property type="term" value="P:ribosomal small subunit assembly"/>
    <property type="evidence" value="ECO:0007669"/>
    <property type="project" value="TreeGrafter"/>
</dbReference>
<dbReference type="NCBIfam" id="TIGR00231">
    <property type="entry name" value="small_GTP"/>
    <property type="match status" value="1"/>
</dbReference>
<organism evidence="8 9">
    <name type="scientific">Dufourea novaeangliae</name>
    <name type="common">Sweat bee</name>
    <dbReference type="NCBI Taxonomy" id="178035"/>
    <lineage>
        <taxon>Eukaryota</taxon>
        <taxon>Metazoa</taxon>
        <taxon>Ecdysozoa</taxon>
        <taxon>Arthropoda</taxon>
        <taxon>Hexapoda</taxon>
        <taxon>Insecta</taxon>
        <taxon>Pterygota</taxon>
        <taxon>Neoptera</taxon>
        <taxon>Endopterygota</taxon>
        <taxon>Hymenoptera</taxon>
        <taxon>Apocrita</taxon>
        <taxon>Aculeata</taxon>
        <taxon>Apoidea</taxon>
        <taxon>Anthophila</taxon>
        <taxon>Halictidae</taxon>
        <taxon>Rophitinae</taxon>
        <taxon>Dufourea</taxon>
    </lineage>
</organism>
<evidence type="ECO:0000256" key="6">
    <source>
        <dbReference type="PROSITE-ProRule" id="PRU01050"/>
    </source>
</evidence>
<dbReference type="STRING" id="178035.A0A154PJB0"/>
<evidence type="ECO:0000256" key="1">
    <source>
        <dbReference type="ARBA" id="ARBA00007921"/>
    </source>
</evidence>
<dbReference type="GO" id="GO:0005759">
    <property type="term" value="C:mitochondrial matrix"/>
    <property type="evidence" value="ECO:0007669"/>
    <property type="project" value="TreeGrafter"/>
</dbReference>
<dbReference type="PANTHER" id="PTHR42698">
    <property type="entry name" value="GTPASE ERA"/>
    <property type="match status" value="1"/>
</dbReference>
<comment type="similarity">
    <text evidence="1 6">Belongs to the TRAFAC class TrmE-Era-EngA-EngB-Septin-like GTPase superfamily. Era GTPase family.</text>
</comment>
<dbReference type="InterPro" id="IPR009019">
    <property type="entry name" value="KH_sf_prok-type"/>
</dbReference>
<keyword evidence="3 6" id="KW-0547">Nucleotide-binding</keyword>
<dbReference type="CDD" id="cd22534">
    <property type="entry name" value="KH-II_Era"/>
    <property type="match status" value="1"/>
</dbReference>
<dbReference type="HAMAP" id="MF_00367">
    <property type="entry name" value="GTPase_Era"/>
    <property type="match status" value="1"/>
</dbReference>
<dbReference type="Gene3D" id="3.30.300.20">
    <property type="match status" value="1"/>
</dbReference>
<dbReference type="InterPro" id="IPR006073">
    <property type="entry name" value="GTP-bd"/>
</dbReference>
<name>A0A154PJB0_DUFNO</name>
<feature type="region of interest" description="G4" evidence="6">
    <location>
        <begin position="176"/>
        <end position="179"/>
    </location>
</feature>
<evidence type="ECO:0000256" key="4">
    <source>
        <dbReference type="ARBA" id="ARBA00023134"/>
    </source>
</evidence>